<organism evidence="1">
    <name type="scientific">uncultured Bacillota bacterium</name>
    <dbReference type="NCBI Taxonomy" id="344338"/>
    <lineage>
        <taxon>Bacteria</taxon>
        <taxon>Bacillati</taxon>
        <taxon>Bacillota</taxon>
        <taxon>environmental samples</taxon>
    </lineage>
</organism>
<name>A0A650F4Q8_9FIRM</name>
<accession>A0A650F4Q8</accession>
<reference evidence="1" key="1">
    <citation type="journal article" date="2020" name="J. ISSAAS">
        <title>Lactobacilli and other gastrointestinal microbiota of Peromyscus leucopus, reservoir host for agents of Lyme disease and other zoonoses in North America.</title>
        <authorList>
            <person name="Milovic A."/>
            <person name="Bassam K."/>
            <person name="Shao H."/>
            <person name="Chatzistamou I."/>
            <person name="Tufts D.M."/>
            <person name="Diuk-Wasser M."/>
            <person name="Barbour A.G."/>
        </authorList>
    </citation>
    <scope>NUCLEOTIDE SEQUENCE</scope>
    <source>
        <strain evidence="1">LL40</strain>
    </source>
</reference>
<gene>
    <name evidence="1" type="ORF">Firmicute1046_1810</name>
</gene>
<dbReference type="AlphaFoldDB" id="A0A650F4Q8"/>
<dbReference type="EMBL" id="MN577573">
    <property type="protein sequence ID" value="QGT51105.1"/>
    <property type="molecule type" value="Genomic_DNA"/>
</dbReference>
<proteinExistence type="predicted"/>
<evidence type="ECO:0000313" key="1">
    <source>
        <dbReference type="EMBL" id="QGT51105.1"/>
    </source>
</evidence>
<dbReference type="InterPro" id="IPR025374">
    <property type="entry name" value="DUF4364"/>
</dbReference>
<sequence length="177" mass="20845">MYLEKEEMRLAILYTLRRYRAPISMERISLILTWEKEILEYFELSVLLAELLEDGYISKKFYMNEEAYELTRKGEEADNFFGDRVPKSVRNRIDQAVGNIKYDEQIDPNVVKCEILPLDERQYMASCQILDSKVPLLELKLHVGTRANAEKVVKYLEGHTEELYQGILKLCMPELNK</sequence>
<evidence type="ECO:0008006" key="2">
    <source>
        <dbReference type="Google" id="ProtNLM"/>
    </source>
</evidence>
<protein>
    <recommendedName>
        <fullName evidence="2">DUF4364 domain-containing protein</fullName>
    </recommendedName>
</protein>
<dbReference type="Pfam" id="PF14277">
    <property type="entry name" value="DUF4364"/>
    <property type="match status" value="1"/>
</dbReference>